<comment type="subcellular location">
    <subcellularLocation>
        <location evidence="6">Cytoplasm</location>
    </subcellularLocation>
</comment>
<comment type="similarity">
    <text evidence="6">Belongs to the methyltransferase superfamily. RNA methyltransferase RsmG family.</text>
</comment>
<dbReference type="SUPFAM" id="SSF53335">
    <property type="entry name" value="S-adenosyl-L-methionine-dependent methyltransferases"/>
    <property type="match status" value="1"/>
</dbReference>
<dbReference type="InterPro" id="IPR003682">
    <property type="entry name" value="rRNA_ssu_MeTfrase_G"/>
</dbReference>
<dbReference type="Pfam" id="PF02527">
    <property type="entry name" value="GidB"/>
    <property type="match status" value="1"/>
</dbReference>
<evidence type="ECO:0000256" key="1">
    <source>
        <dbReference type="ARBA" id="ARBA00022490"/>
    </source>
</evidence>
<gene>
    <name evidence="6 7" type="primary">rsmG</name>
    <name evidence="7" type="ORF">HF320_00095</name>
</gene>
<sequence>MSGRPIVLQKLEYTDQEIKVLTEKLLDVCSSFNITLTSRQAQDCLMHLLYVEQVNSYINLTRITDLDEAIILHLLDSLVLARYFDSSDLSYLDMGTGAGFPGIPLAIATGATGTLIDSVGKKVNAVNAIIQKLQLDRATAVHTRIEEYAIQNKVCFDIVVARALASMPILIEYATPFLRKRGRLIISKGNPEANELVSAQQAASICGLTLVRTDTFDLPFDLGHREIFLFERVSKPSISLPRQNGMARKNPLA</sequence>
<dbReference type="EMBL" id="JABBCP010000001">
    <property type="protein sequence ID" value="NMF54745.1"/>
    <property type="molecule type" value="Genomic_DNA"/>
</dbReference>
<evidence type="ECO:0000256" key="6">
    <source>
        <dbReference type="HAMAP-Rule" id="MF_00074"/>
    </source>
</evidence>
<proteinExistence type="inferred from homology"/>
<feature type="binding site" evidence="6">
    <location>
        <position position="162"/>
    </location>
    <ligand>
        <name>S-adenosyl-L-methionine</name>
        <dbReference type="ChEBI" id="CHEBI:59789"/>
    </ligand>
</feature>
<comment type="caution">
    <text evidence="7">The sequence shown here is derived from an EMBL/GenBank/DDBJ whole genome shotgun (WGS) entry which is preliminary data.</text>
</comment>
<dbReference type="NCBIfam" id="TIGR00138">
    <property type="entry name" value="rsmG_gidB"/>
    <property type="match status" value="1"/>
</dbReference>
<keyword evidence="1 6" id="KW-0963">Cytoplasm</keyword>
<evidence type="ECO:0000313" key="8">
    <source>
        <dbReference type="Proteomes" id="UP000546970"/>
    </source>
</evidence>
<dbReference type="InterPro" id="IPR029063">
    <property type="entry name" value="SAM-dependent_MTases_sf"/>
</dbReference>
<evidence type="ECO:0000256" key="5">
    <source>
        <dbReference type="ARBA" id="ARBA00022691"/>
    </source>
</evidence>
<comment type="caution">
    <text evidence="6">Lacks conserved residue(s) required for the propagation of feature annotation.</text>
</comment>
<dbReference type="GO" id="GO:0070043">
    <property type="term" value="F:rRNA (guanine-N7-)-methyltransferase activity"/>
    <property type="evidence" value="ECO:0007669"/>
    <property type="project" value="UniProtKB-UniRule"/>
</dbReference>
<keyword evidence="5 6" id="KW-0949">S-adenosyl-L-methionine</keyword>
<organism evidence="7 8">
    <name type="scientific">Collinsella acetigenes</name>
    <dbReference type="NCBI Taxonomy" id="2713419"/>
    <lineage>
        <taxon>Bacteria</taxon>
        <taxon>Bacillati</taxon>
        <taxon>Actinomycetota</taxon>
        <taxon>Coriobacteriia</taxon>
        <taxon>Coriobacteriales</taxon>
        <taxon>Coriobacteriaceae</taxon>
        <taxon>Collinsella</taxon>
    </lineage>
</organism>
<dbReference type="EC" id="2.1.1.-" evidence="6"/>
<dbReference type="Proteomes" id="UP000546970">
    <property type="component" value="Unassembled WGS sequence"/>
</dbReference>
<protein>
    <recommendedName>
        <fullName evidence="6">Ribosomal RNA small subunit methyltransferase G</fullName>
        <ecNumber evidence="6">2.1.1.-</ecNumber>
    </recommendedName>
    <alternativeName>
        <fullName evidence="6">16S rRNA 7-methylguanosine methyltransferase</fullName>
        <shortName evidence="6">16S rRNA m7G methyltransferase</shortName>
    </alternativeName>
</protein>
<dbReference type="RefSeq" id="WP_169276549.1">
    <property type="nucleotide sequence ID" value="NZ_JABBCP010000001.1"/>
</dbReference>
<keyword evidence="4 6" id="KW-0808">Transferase</keyword>
<comment type="function">
    <text evidence="6">Specifically methylates the N7 position of a guanine in 16S rRNA.</text>
</comment>
<evidence type="ECO:0000256" key="2">
    <source>
        <dbReference type="ARBA" id="ARBA00022552"/>
    </source>
</evidence>
<evidence type="ECO:0000256" key="4">
    <source>
        <dbReference type="ARBA" id="ARBA00022679"/>
    </source>
</evidence>
<dbReference type="GO" id="GO:0005829">
    <property type="term" value="C:cytosol"/>
    <property type="evidence" value="ECO:0007669"/>
    <property type="project" value="TreeGrafter"/>
</dbReference>
<feature type="binding site" evidence="6">
    <location>
        <position position="100"/>
    </location>
    <ligand>
        <name>S-adenosyl-L-methionine</name>
        <dbReference type="ChEBI" id="CHEBI:59789"/>
    </ligand>
</feature>
<dbReference type="PIRSF" id="PIRSF003078">
    <property type="entry name" value="GidB"/>
    <property type="match status" value="1"/>
</dbReference>
<keyword evidence="8" id="KW-1185">Reference proteome</keyword>
<accession>A0A7X9UA36</accession>
<dbReference type="Gene3D" id="3.40.50.150">
    <property type="entry name" value="Vaccinia Virus protein VP39"/>
    <property type="match status" value="1"/>
</dbReference>
<reference evidence="7 8" key="1">
    <citation type="submission" date="2020-04" db="EMBL/GenBank/DDBJ databases">
        <title>Collinsella sp. KGMB02528 nov., an anaerobic actinobacterium isolated from human feces.</title>
        <authorList>
            <person name="Han K.-I."/>
            <person name="Eom M.K."/>
            <person name="Kim J.-S."/>
            <person name="Lee K.C."/>
            <person name="Suh M.K."/>
            <person name="Park S.-H."/>
            <person name="Lee J.H."/>
            <person name="Kang S.W."/>
            <person name="Park J.-E."/>
            <person name="Oh B.S."/>
            <person name="Yu S.Y."/>
            <person name="Choi S.-H."/>
            <person name="Lee D.H."/>
            <person name="Yoon H."/>
            <person name="Kim B.-Y."/>
            <person name="Lee J.H."/>
            <person name="Lee J.-S."/>
        </authorList>
    </citation>
    <scope>NUCLEOTIDE SEQUENCE [LARGE SCALE GENOMIC DNA]</scope>
    <source>
        <strain evidence="7 8">KGMB02528</strain>
    </source>
</reference>
<dbReference type="PANTHER" id="PTHR31760">
    <property type="entry name" value="S-ADENOSYL-L-METHIONINE-DEPENDENT METHYLTRANSFERASES SUPERFAMILY PROTEIN"/>
    <property type="match status" value="1"/>
</dbReference>
<evidence type="ECO:0000256" key="3">
    <source>
        <dbReference type="ARBA" id="ARBA00022603"/>
    </source>
</evidence>
<dbReference type="HAMAP" id="MF_00074">
    <property type="entry name" value="16SrRNA_methyltr_G"/>
    <property type="match status" value="1"/>
</dbReference>
<evidence type="ECO:0000313" key="7">
    <source>
        <dbReference type="EMBL" id="NMF54745.1"/>
    </source>
</evidence>
<keyword evidence="2 6" id="KW-0698">rRNA processing</keyword>
<keyword evidence="3 6" id="KW-0489">Methyltransferase</keyword>
<dbReference type="PANTHER" id="PTHR31760:SF0">
    <property type="entry name" value="S-ADENOSYL-L-METHIONINE-DEPENDENT METHYLTRANSFERASES SUPERFAMILY PROTEIN"/>
    <property type="match status" value="1"/>
</dbReference>
<feature type="binding site" evidence="6">
    <location>
        <position position="95"/>
    </location>
    <ligand>
        <name>S-adenosyl-L-methionine</name>
        <dbReference type="ChEBI" id="CHEBI:59789"/>
    </ligand>
</feature>
<name>A0A7X9UA36_9ACTN</name>
<dbReference type="AlphaFoldDB" id="A0A7X9UA36"/>
<feature type="binding site" evidence="6">
    <location>
        <begin position="145"/>
        <end position="146"/>
    </location>
    <ligand>
        <name>S-adenosyl-L-methionine</name>
        <dbReference type="ChEBI" id="CHEBI:59789"/>
    </ligand>
</feature>